<dbReference type="AlphaFoldDB" id="A0A2I0VAI3"/>
<evidence type="ECO:0000313" key="14">
    <source>
        <dbReference type="Proteomes" id="UP000233837"/>
    </source>
</evidence>
<name>A0A2I0VAI3_9ASPA</name>
<dbReference type="GO" id="GO:0005876">
    <property type="term" value="C:spindle microtubule"/>
    <property type="evidence" value="ECO:0007669"/>
    <property type="project" value="TreeGrafter"/>
</dbReference>
<dbReference type="EMBL" id="KZ503950">
    <property type="protein sequence ID" value="PKU60413.1"/>
    <property type="molecule type" value="Genomic_DNA"/>
</dbReference>
<proteinExistence type="inferred from homology"/>
<comment type="similarity">
    <text evidence="3">Belongs to the SKA3 family.</text>
</comment>
<dbReference type="GO" id="GO:0000278">
    <property type="term" value="P:mitotic cell cycle"/>
    <property type="evidence" value="ECO:0007669"/>
    <property type="project" value="TreeGrafter"/>
</dbReference>
<evidence type="ECO:0000256" key="4">
    <source>
        <dbReference type="ARBA" id="ARBA00022454"/>
    </source>
</evidence>
<keyword evidence="8" id="KW-0498">Mitosis</keyword>
<keyword evidence="5" id="KW-0963">Cytoplasm</keyword>
<keyword evidence="10" id="KW-0206">Cytoskeleton</keyword>
<evidence type="ECO:0000256" key="9">
    <source>
        <dbReference type="ARBA" id="ARBA00022838"/>
    </source>
</evidence>
<keyword evidence="9" id="KW-0995">Kinetochore</keyword>
<dbReference type="Proteomes" id="UP000233837">
    <property type="component" value="Unassembled WGS sequence"/>
</dbReference>
<accession>A0A2I0VAI3</accession>
<keyword evidence="11" id="KW-0131">Cell cycle</keyword>
<dbReference type="GO" id="GO:0007059">
    <property type="term" value="P:chromosome segregation"/>
    <property type="evidence" value="ECO:0007669"/>
    <property type="project" value="InterPro"/>
</dbReference>
<evidence type="ECO:0000256" key="8">
    <source>
        <dbReference type="ARBA" id="ARBA00022776"/>
    </source>
</evidence>
<dbReference type="GO" id="GO:0000940">
    <property type="term" value="C:outer kinetochore"/>
    <property type="evidence" value="ECO:0007669"/>
    <property type="project" value="InterPro"/>
</dbReference>
<protein>
    <submittedName>
        <fullName evidence="13">Uncharacterized protein</fullName>
    </submittedName>
</protein>
<evidence type="ECO:0000256" key="5">
    <source>
        <dbReference type="ARBA" id="ARBA00022490"/>
    </source>
</evidence>
<keyword evidence="6" id="KW-0132">Cell division</keyword>
<evidence type="ECO:0000256" key="1">
    <source>
        <dbReference type="ARBA" id="ARBA00004186"/>
    </source>
</evidence>
<evidence type="ECO:0000256" key="3">
    <source>
        <dbReference type="ARBA" id="ARBA00007716"/>
    </source>
</evidence>
<gene>
    <name evidence="13" type="ORF">MA16_Dca026121</name>
</gene>
<organism evidence="13 14">
    <name type="scientific">Dendrobium catenatum</name>
    <dbReference type="NCBI Taxonomy" id="906689"/>
    <lineage>
        <taxon>Eukaryota</taxon>
        <taxon>Viridiplantae</taxon>
        <taxon>Streptophyta</taxon>
        <taxon>Embryophyta</taxon>
        <taxon>Tracheophyta</taxon>
        <taxon>Spermatophyta</taxon>
        <taxon>Magnoliopsida</taxon>
        <taxon>Liliopsida</taxon>
        <taxon>Asparagales</taxon>
        <taxon>Orchidaceae</taxon>
        <taxon>Epidendroideae</taxon>
        <taxon>Malaxideae</taxon>
        <taxon>Dendrobiinae</taxon>
        <taxon>Dendrobium</taxon>
    </lineage>
</organism>
<evidence type="ECO:0000256" key="11">
    <source>
        <dbReference type="ARBA" id="ARBA00023306"/>
    </source>
</evidence>
<reference evidence="13 14" key="1">
    <citation type="journal article" date="2016" name="Sci. Rep.">
        <title>The Dendrobium catenatum Lindl. genome sequence provides insights into polysaccharide synthase, floral development and adaptive evolution.</title>
        <authorList>
            <person name="Zhang G.Q."/>
            <person name="Xu Q."/>
            <person name="Bian C."/>
            <person name="Tsai W.C."/>
            <person name="Yeh C.M."/>
            <person name="Liu K.W."/>
            <person name="Yoshida K."/>
            <person name="Zhang L.S."/>
            <person name="Chang S.B."/>
            <person name="Chen F."/>
            <person name="Shi Y."/>
            <person name="Su Y.Y."/>
            <person name="Zhang Y.Q."/>
            <person name="Chen L.J."/>
            <person name="Yin Y."/>
            <person name="Lin M."/>
            <person name="Huang H."/>
            <person name="Deng H."/>
            <person name="Wang Z.W."/>
            <person name="Zhu S.L."/>
            <person name="Zhao X."/>
            <person name="Deng C."/>
            <person name="Niu S.C."/>
            <person name="Huang J."/>
            <person name="Wang M."/>
            <person name="Liu G.H."/>
            <person name="Yang H.J."/>
            <person name="Xiao X.J."/>
            <person name="Hsiao Y.Y."/>
            <person name="Wu W.L."/>
            <person name="Chen Y.Y."/>
            <person name="Mitsuda N."/>
            <person name="Ohme-Takagi M."/>
            <person name="Luo Y.B."/>
            <person name="Van de Peer Y."/>
            <person name="Liu Z.J."/>
        </authorList>
    </citation>
    <scope>NUCLEOTIDE SEQUENCE [LARGE SCALE GENOMIC DNA]</scope>
    <source>
        <tissue evidence="13">The whole plant</tissue>
    </source>
</reference>
<dbReference type="InterPro" id="IPR033341">
    <property type="entry name" value="SKA3"/>
</dbReference>
<dbReference type="PANTHER" id="PTHR48118">
    <property type="entry name" value="SPINDLE AND KINETOCHORE-ASSOCIATED PROTEIN 3"/>
    <property type="match status" value="1"/>
</dbReference>
<keyword evidence="4" id="KW-0158">Chromosome</keyword>
<comment type="subcellular location">
    <subcellularLocation>
        <location evidence="2">Chromosome</location>
        <location evidence="2">Centromere</location>
        <location evidence="2">Kinetochore</location>
    </subcellularLocation>
    <subcellularLocation>
        <location evidence="1">Cytoplasm</location>
        <location evidence="1">Cytoskeleton</location>
        <location evidence="1">Spindle</location>
    </subcellularLocation>
</comment>
<dbReference type="STRING" id="906689.A0A2I0VAI3"/>
<sequence length="333" mass="36605">MGSFAPGFPKKNRTGEISAAFGGGEMDAVVFSFCRSLAAFCNHVESSSQALSDSVQRKPIPLDSAATAFLQSLERRISTTSSDLNLLYSMAFDTVSFEELLGYCNEVYKANGKYICEVEDRMKSFGYDPDTGLEDEEYDDFGADARFFITSNGFDGTSSAMRKPLVEDELFNDSISLENLGLSEASLAALASKDNEFSASINMTSQEIKSYDDFQPSQKSLFNEFTSDSLDSTGAAYMKAAIKISEDDYDKLPAFMKKLSSREELQEAVDSFNSYLSGNDGSNENGILDQGVLEKLGLGRKGRTYLLILLRMNRLSAETLNGSIIYHVRSNCP</sequence>
<evidence type="ECO:0000256" key="2">
    <source>
        <dbReference type="ARBA" id="ARBA00004629"/>
    </source>
</evidence>
<evidence type="ECO:0000256" key="6">
    <source>
        <dbReference type="ARBA" id="ARBA00022618"/>
    </source>
</evidence>
<evidence type="ECO:0000256" key="10">
    <source>
        <dbReference type="ARBA" id="ARBA00023212"/>
    </source>
</evidence>
<evidence type="ECO:0000256" key="7">
    <source>
        <dbReference type="ARBA" id="ARBA00022701"/>
    </source>
</evidence>
<keyword evidence="14" id="KW-1185">Reference proteome</keyword>
<dbReference type="GO" id="GO:0051301">
    <property type="term" value="P:cell division"/>
    <property type="evidence" value="ECO:0007669"/>
    <property type="project" value="UniProtKB-KW"/>
</dbReference>
<reference evidence="13 14" key="2">
    <citation type="journal article" date="2017" name="Nature">
        <title>The Apostasia genome and the evolution of orchids.</title>
        <authorList>
            <person name="Zhang G.Q."/>
            <person name="Liu K.W."/>
            <person name="Li Z."/>
            <person name="Lohaus R."/>
            <person name="Hsiao Y.Y."/>
            <person name="Niu S.C."/>
            <person name="Wang J.Y."/>
            <person name="Lin Y.C."/>
            <person name="Xu Q."/>
            <person name="Chen L.J."/>
            <person name="Yoshida K."/>
            <person name="Fujiwara S."/>
            <person name="Wang Z.W."/>
            <person name="Zhang Y.Q."/>
            <person name="Mitsuda N."/>
            <person name="Wang M."/>
            <person name="Liu G.H."/>
            <person name="Pecoraro L."/>
            <person name="Huang H.X."/>
            <person name="Xiao X.J."/>
            <person name="Lin M."/>
            <person name="Wu X.Y."/>
            <person name="Wu W.L."/>
            <person name="Chen Y.Y."/>
            <person name="Chang S.B."/>
            <person name="Sakamoto S."/>
            <person name="Ohme-Takagi M."/>
            <person name="Yagi M."/>
            <person name="Zeng S.J."/>
            <person name="Shen C.Y."/>
            <person name="Yeh C.M."/>
            <person name="Luo Y.B."/>
            <person name="Tsai W.C."/>
            <person name="Van de Peer Y."/>
            <person name="Liu Z.J."/>
        </authorList>
    </citation>
    <scope>NUCLEOTIDE SEQUENCE [LARGE SCALE GENOMIC DNA]</scope>
    <source>
        <tissue evidence="13">The whole plant</tissue>
    </source>
</reference>
<keyword evidence="12" id="KW-0137">Centromere</keyword>
<evidence type="ECO:0000256" key="12">
    <source>
        <dbReference type="ARBA" id="ARBA00023328"/>
    </source>
</evidence>
<keyword evidence="7" id="KW-0493">Microtubule</keyword>
<evidence type="ECO:0000313" key="13">
    <source>
        <dbReference type="EMBL" id="PKU60413.1"/>
    </source>
</evidence>
<dbReference type="PANTHER" id="PTHR48118:SF1">
    <property type="entry name" value="SPINDLE AND KINETOCHORE-ASSOCIATED PROTEIN 3"/>
    <property type="match status" value="1"/>
</dbReference>